<dbReference type="Proteomes" id="UP000198635">
    <property type="component" value="Unassembled WGS sequence"/>
</dbReference>
<dbReference type="AlphaFoldDB" id="A0A1I3Q5R8"/>
<keyword evidence="1" id="KW-1133">Transmembrane helix</keyword>
<dbReference type="PANTHER" id="PTHR34351:SF1">
    <property type="entry name" value="SLR1927 PROTEIN"/>
    <property type="match status" value="1"/>
</dbReference>
<organism evidence="2 3">
    <name type="scientific">Desulfomicrobium apsheronum</name>
    <dbReference type="NCBI Taxonomy" id="52560"/>
    <lineage>
        <taxon>Bacteria</taxon>
        <taxon>Pseudomonadati</taxon>
        <taxon>Thermodesulfobacteriota</taxon>
        <taxon>Desulfovibrionia</taxon>
        <taxon>Desulfovibrionales</taxon>
        <taxon>Desulfomicrobiaceae</taxon>
        <taxon>Desulfomicrobium</taxon>
    </lineage>
</organism>
<feature type="transmembrane region" description="Helical" evidence="1">
    <location>
        <begin position="57"/>
        <end position="80"/>
    </location>
</feature>
<evidence type="ECO:0000313" key="3">
    <source>
        <dbReference type="Proteomes" id="UP000198635"/>
    </source>
</evidence>
<dbReference type="EMBL" id="FORX01000002">
    <property type="protein sequence ID" value="SFJ28466.1"/>
    <property type="molecule type" value="Genomic_DNA"/>
</dbReference>
<dbReference type="PANTHER" id="PTHR34351">
    <property type="entry name" value="SLR1927 PROTEIN-RELATED"/>
    <property type="match status" value="1"/>
</dbReference>
<keyword evidence="1" id="KW-0812">Transmembrane</keyword>
<proteinExistence type="predicted"/>
<feature type="transmembrane region" description="Helical" evidence="1">
    <location>
        <begin position="28"/>
        <end position="51"/>
    </location>
</feature>
<protein>
    <submittedName>
        <fullName evidence="2">Uncharacterized conserved protein, DUF58 family, contains vWF domain</fullName>
    </submittedName>
</protein>
<gene>
    <name evidence="2" type="ORF">SAMN04488082_102205</name>
</gene>
<keyword evidence="1" id="KW-0472">Membrane</keyword>
<keyword evidence="3" id="KW-1185">Reference proteome</keyword>
<dbReference type="RefSeq" id="WP_092372673.1">
    <property type="nucleotide sequence ID" value="NZ_FORX01000002.1"/>
</dbReference>
<name>A0A1I3Q5R8_9BACT</name>
<evidence type="ECO:0000256" key="1">
    <source>
        <dbReference type="SAM" id="Phobius"/>
    </source>
</evidence>
<reference evidence="3" key="1">
    <citation type="submission" date="2016-10" db="EMBL/GenBank/DDBJ databases">
        <authorList>
            <person name="Varghese N."/>
            <person name="Submissions S."/>
        </authorList>
    </citation>
    <scope>NUCLEOTIDE SEQUENCE [LARGE SCALE GENOMIC DNA]</scope>
    <source>
        <strain evidence="3">DSM 5918</strain>
    </source>
</reference>
<dbReference type="OrthoDB" id="5298497at2"/>
<evidence type="ECO:0000313" key="2">
    <source>
        <dbReference type="EMBL" id="SFJ28466.1"/>
    </source>
</evidence>
<dbReference type="STRING" id="52560.SAMN04488082_102205"/>
<accession>A0A1I3Q5R8</accession>
<sequence>MVLPRFIRNLILARQRADLPLRLNRRRIYILPTRAGTVFAFFLLAMLIAAINYTNNLAFLLTFLLGSISILSAIHAYANLAGLEVEAGRLFPAYCLDDARLQLFFRAAGRERRRLCVRIGAAEAEFSLHAGAGLEMDLSVPTSKRGLLPLGQVVISTRYPLGLFRAWSPLVLPVTGLVYPRPLVVDRMDRHQLLGDGDEGGLGIVSQSGEFGGVRPYRPEDGLSRVSWKASAKGAGLFSKEFRSGVARTLVFDWDEVRASGYEERISLLAGLVREAEREGISYGLRLPGLMIEPGSGAGQAHRCLEALALLPEGP</sequence>